<keyword evidence="9" id="KW-1185">Reference proteome</keyword>
<gene>
    <name evidence="8" type="ORF">DWQ67_08120</name>
</gene>
<dbReference type="InterPro" id="IPR020846">
    <property type="entry name" value="MFS_dom"/>
</dbReference>
<proteinExistence type="predicted"/>
<evidence type="ECO:0000313" key="8">
    <source>
        <dbReference type="EMBL" id="RKW70437.1"/>
    </source>
</evidence>
<dbReference type="RefSeq" id="WP_121485090.1">
    <property type="nucleotide sequence ID" value="NZ_QQXL01000004.1"/>
</dbReference>
<feature type="transmembrane region" description="Helical" evidence="6">
    <location>
        <begin position="275"/>
        <end position="294"/>
    </location>
</feature>
<comment type="caution">
    <text evidence="8">The sequence shown here is derived from an EMBL/GenBank/DDBJ whole genome shotgun (WGS) entry which is preliminary data.</text>
</comment>
<dbReference type="GO" id="GO:0022857">
    <property type="term" value="F:transmembrane transporter activity"/>
    <property type="evidence" value="ECO:0007669"/>
    <property type="project" value="InterPro"/>
</dbReference>
<dbReference type="Pfam" id="PF07690">
    <property type="entry name" value="MFS_1"/>
    <property type="match status" value="1"/>
</dbReference>
<organism evidence="8 9">
    <name type="scientific">Galactobacter caseinivorans</name>
    <dbReference type="NCBI Taxonomy" id="2676123"/>
    <lineage>
        <taxon>Bacteria</taxon>
        <taxon>Bacillati</taxon>
        <taxon>Actinomycetota</taxon>
        <taxon>Actinomycetes</taxon>
        <taxon>Micrococcales</taxon>
        <taxon>Micrococcaceae</taxon>
        <taxon>Galactobacter</taxon>
    </lineage>
</organism>
<dbReference type="Gene3D" id="1.20.1250.20">
    <property type="entry name" value="MFS general substrate transporter like domains"/>
    <property type="match status" value="1"/>
</dbReference>
<keyword evidence="2 6" id="KW-0812">Transmembrane</keyword>
<comment type="subcellular location">
    <subcellularLocation>
        <location evidence="1">Cell membrane</location>
        <topology evidence="1">Multi-pass membrane protein</topology>
    </subcellularLocation>
</comment>
<protein>
    <submittedName>
        <fullName evidence="8">MFS transporter</fullName>
    </submittedName>
</protein>
<feature type="transmembrane region" description="Helical" evidence="6">
    <location>
        <begin position="362"/>
        <end position="382"/>
    </location>
</feature>
<evidence type="ECO:0000256" key="3">
    <source>
        <dbReference type="ARBA" id="ARBA00022989"/>
    </source>
</evidence>
<dbReference type="EMBL" id="QQXL01000004">
    <property type="protein sequence ID" value="RKW70437.1"/>
    <property type="molecule type" value="Genomic_DNA"/>
</dbReference>
<dbReference type="SUPFAM" id="SSF103473">
    <property type="entry name" value="MFS general substrate transporter"/>
    <property type="match status" value="1"/>
</dbReference>
<evidence type="ECO:0000256" key="2">
    <source>
        <dbReference type="ARBA" id="ARBA00022692"/>
    </source>
</evidence>
<feature type="transmembrane region" description="Helical" evidence="6">
    <location>
        <begin position="143"/>
        <end position="167"/>
    </location>
</feature>
<dbReference type="Proteomes" id="UP000273119">
    <property type="component" value="Unassembled WGS sequence"/>
</dbReference>
<feature type="transmembrane region" description="Helical" evidence="6">
    <location>
        <begin position="108"/>
        <end position="131"/>
    </location>
</feature>
<evidence type="ECO:0000256" key="4">
    <source>
        <dbReference type="ARBA" id="ARBA00023136"/>
    </source>
</evidence>
<feature type="transmembrane region" description="Helical" evidence="6">
    <location>
        <begin position="403"/>
        <end position="426"/>
    </location>
</feature>
<feature type="transmembrane region" description="Helical" evidence="6">
    <location>
        <begin position="83"/>
        <end position="102"/>
    </location>
</feature>
<feature type="transmembrane region" description="Helical" evidence="6">
    <location>
        <begin position="337"/>
        <end position="356"/>
    </location>
</feature>
<name>A0A496PIZ0_9MICC</name>
<dbReference type="GO" id="GO:0005886">
    <property type="term" value="C:plasma membrane"/>
    <property type="evidence" value="ECO:0007669"/>
    <property type="project" value="UniProtKB-SubCell"/>
</dbReference>
<feature type="transmembrane region" description="Helical" evidence="6">
    <location>
        <begin position="179"/>
        <end position="197"/>
    </location>
</feature>
<keyword evidence="3 6" id="KW-1133">Transmembrane helix</keyword>
<dbReference type="PANTHER" id="PTHR23526">
    <property type="entry name" value="INTEGRAL MEMBRANE TRANSPORT PROTEIN-RELATED"/>
    <property type="match status" value="1"/>
</dbReference>
<feature type="compositionally biased region" description="Low complexity" evidence="5">
    <location>
        <begin position="211"/>
        <end position="228"/>
    </location>
</feature>
<keyword evidence="4 6" id="KW-0472">Membrane</keyword>
<evidence type="ECO:0000256" key="6">
    <source>
        <dbReference type="SAM" id="Phobius"/>
    </source>
</evidence>
<feature type="region of interest" description="Disordered" evidence="5">
    <location>
        <begin position="201"/>
        <end position="255"/>
    </location>
</feature>
<dbReference type="InterPro" id="IPR036259">
    <property type="entry name" value="MFS_trans_sf"/>
</dbReference>
<feature type="transmembrane region" description="Helical" evidence="6">
    <location>
        <begin position="16"/>
        <end position="35"/>
    </location>
</feature>
<evidence type="ECO:0000313" key="9">
    <source>
        <dbReference type="Proteomes" id="UP000273119"/>
    </source>
</evidence>
<accession>A0A496PIZ0</accession>
<feature type="transmembrane region" description="Helical" evidence="6">
    <location>
        <begin position="50"/>
        <end position="71"/>
    </location>
</feature>
<evidence type="ECO:0000259" key="7">
    <source>
        <dbReference type="PROSITE" id="PS50850"/>
    </source>
</evidence>
<dbReference type="InterPro" id="IPR011701">
    <property type="entry name" value="MFS"/>
</dbReference>
<feature type="transmembrane region" description="Helical" evidence="6">
    <location>
        <begin position="306"/>
        <end position="325"/>
    </location>
</feature>
<sequence length="457" mass="46476">MPRPRSDAAPAQGRSPWLWVLVGAAVFTQTGLNLLRPVTSYKLLDFGADATAIGIATAAYAVIPLVVAVWMGRLSDRVIRLRFLLLAGAVLLGLGGAGLAVAPGLAGVIVASTVLGFGHLLFTIAGQSSIARYSAPHQLDAGFGWFTAAYSTGQLLGPLAGGLLLGGGGVEGRADAVNLALWVGAVVAAAGGLLLIAPLPGSPRDRRTESPGPAAPGTADPGTADPAAQGTGNRAQSGGGDQPPSGADRVLSGAAADPGKPTVWRILRIPGLPSIMLGALSLLAMLDILTAFLPVVGEELGVGPEVVGFLLAMRAGASIVCRSMLPWLVRRFSRRRLMLWCLFGAGVTLALPPLALAWWPGLAGVIVAGALLVVGGFFLGIGQPLSMSAISQSVPGSWRGSALAVRLMGNRAGQVAMPLLAGLVAAPWGPAGAIWLSCALLGWAGWAEVRRPRSDTT</sequence>
<dbReference type="PANTHER" id="PTHR23526:SF4">
    <property type="entry name" value="INTEGRAL MEMBRANE TRANSPORT PROTEIN"/>
    <property type="match status" value="1"/>
</dbReference>
<feature type="domain" description="Major facilitator superfamily (MFS) profile" evidence="7">
    <location>
        <begin position="17"/>
        <end position="457"/>
    </location>
</feature>
<reference evidence="8 9" key="1">
    <citation type="submission" date="2018-07" db="EMBL/GenBank/DDBJ databases">
        <title>Arthrobacter sp. nov., isolated from raw cow's milk with high bacterial count.</title>
        <authorList>
            <person name="Hahne J."/>
            <person name="Isele D."/>
            <person name="Lipski A."/>
        </authorList>
    </citation>
    <scope>NUCLEOTIDE SEQUENCE [LARGE SCALE GENOMIC DNA]</scope>
    <source>
        <strain evidence="8 9">JZ R-183</strain>
    </source>
</reference>
<dbReference type="PROSITE" id="PS50850">
    <property type="entry name" value="MFS"/>
    <property type="match status" value="1"/>
</dbReference>
<evidence type="ECO:0000256" key="5">
    <source>
        <dbReference type="SAM" id="MobiDB-lite"/>
    </source>
</evidence>
<dbReference type="AlphaFoldDB" id="A0A496PIZ0"/>
<evidence type="ECO:0000256" key="1">
    <source>
        <dbReference type="ARBA" id="ARBA00004651"/>
    </source>
</evidence>
<dbReference type="InterPro" id="IPR052528">
    <property type="entry name" value="Sugar_transport-like"/>
</dbReference>